<dbReference type="InterPro" id="IPR011067">
    <property type="entry name" value="Plasmid_toxin/cell-grow_inhib"/>
</dbReference>
<name>A0A737GE63_SALEN</name>
<keyword evidence="3" id="KW-0678">Repressor</keyword>
<dbReference type="EMBL" id="DAATDR010000089">
    <property type="protein sequence ID" value="HAE8171076.1"/>
    <property type="molecule type" value="Genomic_DNA"/>
</dbReference>
<keyword evidence="6" id="KW-0804">Transcription</keyword>
<dbReference type="Pfam" id="PF01845">
    <property type="entry name" value="CcdB"/>
    <property type="match status" value="1"/>
</dbReference>
<evidence type="ECO:0000313" key="9">
    <source>
        <dbReference type="EMBL" id="HAE8171076.1"/>
    </source>
</evidence>
<evidence type="ECO:0000256" key="1">
    <source>
        <dbReference type="ARBA" id="ARBA00005230"/>
    </source>
</evidence>
<keyword evidence="4" id="KW-1277">Toxin-antitoxin system</keyword>
<organism evidence="9">
    <name type="scientific">Salmonella enteritidis</name>
    <dbReference type="NCBI Taxonomy" id="149539"/>
    <lineage>
        <taxon>Bacteria</taxon>
        <taxon>Pseudomonadati</taxon>
        <taxon>Pseudomonadota</taxon>
        <taxon>Gammaproteobacteria</taxon>
        <taxon>Enterobacterales</taxon>
        <taxon>Enterobacteriaceae</taxon>
        <taxon>Salmonella</taxon>
    </lineage>
</organism>
<evidence type="ECO:0000256" key="5">
    <source>
        <dbReference type="ARBA" id="ARBA00023015"/>
    </source>
</evidence>
<evidence type="ECO:0000256" key="6">
    <source>
        <dbReference type="ARBA" id="ARBA00023163"/>
    </source>
</evidence>
<comment type="caution">
    <text evidence="9">The sequence shown here is derived from an EMBL/GenBank/DDBJ whole genome shotgun (WGS) entry which is preliminary data.</text>
</comment>
<evidence type="ECO:0000256" key="3">
    <source>
        <dbReference type="ARBA" id="ARBA00022491"/>
    </source>
</evidence>
<reference evidence="9" key="2">
    <citation type="submission" date="2018-07" db="EMBL/GenBank/DDBJ databases">
        <authorList>
            <consortium name="NCBI Pathogen Detection Project"/>
        </authorList>
    </citation>
    <scope>NUCLEOTIDE SEQUENCE</scope>
    <source>
        <strain evidence="9">K2082</strain>
    </source>
</reference>
<dbReference type="Gene3D" id="2.30.30.110">
    <property type="match status" value="1"/>
</dbReference>
<dbReference type="InterPro" id="IPR002712">
    <property type="entry name" value="CcdB"/>
</dbReference>
<dbReference type="SUPFAM" id="SSF50118">
    <property type="entry name" value="Cell growth inhibitor/plasmid maintenance toxic component"/>
    <property type="match status" value="1"/>
</dbReference>
<reference evidence="9" key="1">
    <citation type="journal article" date="2018" name="Genome Biol.">
        <title>SKESA: strategic k-mer extension for scrupulous assemblies.</title>
        <authorList>
            <person name="Souvorov A."/>
            <person name="Agarwala R."/>
            <person name="Lipman D.J."/>
        </authorList>
    </citation>
    <scope>NUCLEOTIDE SEQUENCE</scope>
    <source>
        <strain evidence="9">K2082</strain>
    </source>
</reference>
<protein>
    <recommendedName>
        <fullName evidence="2">Toxin CcdB</fullName>
    </recommendedName>
    <alternativeName>
        <fullName evidence="8">Cytotoxic protein CcdB</fullName>
    </alternativeName>
    <alternativeName>
        <fullName evidence="7">Protein LetD</fullName>
    </alternativeName>
</protein>
<evidence type="ECO:0000256" key="4">
    <source>
        <dbReference type="ARBA" id="ARBA00022649"/>
    </source>
</evidence>
<evidence type="ECO:0000256" key="2">
    <source>
        <dbReference type="ARBA" id="ARBA00015075"/>
    </source>
</evidence>
<gene>
    <name evidence="9" type="ORF">G4Y74_004664</name>
</gene>
<dbReference type="GO" id="GO:0006276">
    <property type="term" value="P:plasmid maintenance"/>
    <property type="evidence" value="ECO:0007669"/>
    <property type="project" value="InterPro"/>
</dbReference>
<evidence type="ECO:0000256" key="8">
    <source>
        <dbReference type="ARBA" id="ARBA00033135"/>
    </source>
</evidence>
<proteinExistence type="inferred from homology"/>
<accession>A0A737GE63</accession>
<keyword evidence="5" id="KW-0805">Transcription regulation</keyword>
<evidence type="ECO:0000256" key="7">
    <source>
        <dbReference type="ARBA" id="ARBA00029628"/>
    </source>
</evidence>
<comment type="similarity">
    <text evidence="1">Belongs to the CcdB toxin family.</text>
</comment>
<dbReference type="AlphaFoldDB" id="A0A737GE63"/>
<dbReference type="GO" id="GO:0008657">
    <property type="term" value="F:DNA topoisomerase type II (double strand cut, ATP-hydrolyzing) inhibitor activity"/>
    <property type="evidence" value="ECO:0007669"/>
    <property type="project" value="InterPro"/>
</dbReference>
<sequence>RDLYPVMHIGDEPYRLLTTDMTSVPATVIGEEVADLSLRENDIKNAINLMFRGI</sequence>
<feature type="non-terminal residue" evidence="9">
    <location>
        <position position="1"/>
    </location>
</feature>